<feature type="non-terminal residue" evidence="1">
    <location>
        <position position="1"/>
    </location>
</feature>
<dbReference type="AlphaFoldDB" id="X1L9S3"/>
<evidence type="ECO:0000313" key="1">
    <source>
        <dbReference type="EMBL" id="GAH90898.1"/>
    </source>
</evidence>
<comment type="caution">
    <text evidence="1">The sequence shown here is derived from an EMBL/GenBank/DDBJ whole genome shotgun (WGS) entry which is preliminary data.</text>
</comment>
<proteinExistence type="predicted"/>
<accession>X1L9S3</accession>
<name>X1L9S3_9ZZZZ</name>
<sequence>TWDLSKALWIIREIAEMTIEKEFGVSRTILAD</sequence>
<organism evidence="1">
    <name type="scientific">marine sediment metagenome</name>
    <dbReference type="NCBI Taxonomy" id="412755"/>
    <lineage>
        <taxon>unclassified sequences</taxon>
        <taxon>metagenomes</taxon>
        <taxon>ecological metagenomes</taxon>
    </lineage>
</organism>
<reference evidence="1" key="1">
    <citation type="journal article" date="2014" name="Front. Microbiol.">
        <title>High frequency of phylogenetically diverse reductive dehalogenase-homologous genes in deep subseafloor sedimentary metagenomes.</title>
        <authorList>
            <person name="Kawai M."/>
            <person name="Futagami T."/>
            <person name="Toyoda A."/>
            <person name="Takaki Y."/>
            <person name="Nishi S."/>
            <person name="Hori S."/>
            <person name="Arai W."/>
            <person name="Tsubouchi T."/>
            <person name="Morono Y."/>
            <person name="Uchiyama I."/>
            <person name="Ito T."/>
            <person name="Fujiyama A."/>
            <person name="Inagaki F."/>
            <person name="Takami H."/>
        </authorList>
    </citation>
    <scope>NUCLEOTIDE SEQUENCE</scope>
    <source>
        <strain evidence="1">Expedition CK06-06</strain>
    </source>
</reference>
<dbReference type="EMBL" id="BARV01000991">
    <property type="protein sequence ID" value="GAH90898.1"/>
    <property type="molecule type" value="Genomic_DNA"/>
</dbReference>
<protein>
    <submittedName>
        <fullName evidence="1">Uncharacterized protein</fullName>
    </submittedName>
</protein>
<gene>
    <name evidence="1" type="ORF">S06H3_03139</name>
</gene>